<dbReference type="Proteomes" id="UP000001058">
    <property type="component" value="Unassembled WGS sequence"/>
</dbReference>
<dbReference type="RefSeq" id="XP_002954402.1">
    <property type="nucleotide sequence ID" value="XM_002954356.1"/>
</dbReference>
<gene>
    <name evidence="1" type="ORF">VOLCADRAFT_95148</name>
</gene>
<accession>D8U6Q9</accession>
<evidence type="ECO:0000313" key="2">
    <source>
        <dbReference type="Proteomes" id="UP000001058"/>
    </source>
</evidence>
<dbReference type="KEGG" id="vcn:VOLCADRAFT_95148"/>
<protein>
    <submittedName>
        <fullName evidence="1">Uncharacterized protein</fullName>
    </submittedName>
</protein>
<organism evidence="2">
    <name type="scientific">Volvox carteri f. nagariensis</name>
    <dbReference type="NCBI Taxonomy" id="3068"/>
    <lineage>
        <taxon>Eukaryota</taxon>
        <taxon>Viridiplantae</taxon>
        <taxon>Chlorophyta</taxon>
        <taxon>core chlorophytes</taxon>
        <taxon>Chlorophyceae</taxon>
        <taxon>CS clade</taxon>
        <taxon>Chlamydomonadales</taxon>
        <taxon>Volvocaceae</taxon>
        <taxon>Volvox</taxon>
    </lineage>
</organism>
<proteinExistence type="predicted"/>
<name>D8U6Q9_VOLCA</name>
<dbReference type="AlphaFoldDB" id="D8U6Q9"/>
<dbReference type="InParanoid" id="D8U6Q9"/>
<dbReference type="EMBL" id="GL378363">
    <property type="protein sequence ID" value="EFJ44552.1"/>
    <property type="molecule type" value="Genomic_DNA"/>
</dbReference>
<evidence type="ECO:0000313" key="1">
    <source>
        <dbReference type="EMBL" id="EFJ44552.1"/>
    </source>
</evidence>
<keyword evidence="2" id="KW-1185">Reference proteome</keyword>
<sequence>MYDNLDHLGMGSLSVDPPVSERRSGVLPCHGEVTGQQAGAGGRLFSYCRRFRVFFTVAHYASSDEDWRLMGFQLWKPLESRTARPYAVHTDSTANWPRCRARSPTPLFPSPGGFTAYRGIHWHLTPAGGFRKEQSALRIMIRSCRLKHMRIV</sequence>
<reference evidence="1 2" key="1">
    <citation type="journal article" date="2010" name="Science">
        <title>Genomic analysis of organismal complexity in the multicellular green alga Volvox carteri.</title>
        <authorList>
            <person name="Prochnik S.E."/>
            <person name="Umen J."/>
            <person name="Nedelcu A.M."/>
            <person name="Hallmann A."/>
            <person name="Miller S.M."/>
            <person name="Nishii I."/>
            <person name="Ferris P."/>
            <person name="Kuo A."/>
            <person name="Mitros T."/>
            <person name="Fritz-Laylin L.K."/>
            <person name="Hellsten U."/>
            <person name="Chapman J."/>
            <person name="Simakov O."/>
            <person name="Rensing S.A."/>
            <person name="Terry A."/>
            <person name="Pangilinan J."/>
            <person name="Kapitonov V."/>
            <person name="Jurka J."/>
            <person name="Salamov A."/>
            <person name="Shapiro H."/>
            <person name="Schmutz J."/>
            <person name="Grimwood J."/>
            <person name="Lindquist E."/>
            <person name="Lucas S."/>
            <person name="Grigoriev I.V."/>
            <person name="Schmitt R."/>
            <person name="Kirk D."/>
            <person name="Rokhsar D.S."/>
        </authorList>
    </citation>
    <scope>NUCLEOTIDE SEQUENCE [LARGE SCALE GENOMIC DNA]</scope>
    <source>
        <strain evidence="2">f. Nagariensis / Eve</strain>
    </source>
</reference>
<dbReference type="GeneID" id="9624405"/>